<reference evidence="1 2" key="1">
    <citation type="submission" date="2015-07" db="EMBL/GenBank/DDBJ databases">
        <title>The genome of Habropoda laboriosa.</title>
        <authorList>
            <person name="Pan H."/>
            <person name="Kapheim K."/>
        </authorList>
    </citation>
    <scope>NUCLEOTIDE SEQUENCE [LARGE SCALE GENOMIC DNA]</scope>
    <source>
        <strain evidence="1">0110345459</strain>
    </source>
</reference>
<feature type="non-terminal residue" evidence="1">
    <location>
        <position position="1"/>
    </location>
</feature>
<dbReference type="EMBL" id="KQ414790">
    <property type="protein sequence ID" value="KOC60754.1"/>
    <property type="molecule type" value="Genomic_DNA"/>
</dbReference>
<dbReference type="Proteomes" id="UP000053825">
    <property type="component" value="Unassembled WGS sequence"/>
</dbReference>
<evidence type="ECO:0000313" key="1">
    <source>
        <dbReference type="EMBL" id="KOC60754.1"/>
    </source>
</evidence>
<dbReference type="AlphaFoldDB" id="A0A0L7QQC2"/>
<sequence length="64" mass="7736">EDKWVFYIHTIRTYILRTQERIYSVKSGISTPKCNIYANEFFFRIWWGPKAVMPYELLKSNKTG</sequence>
<name>A0A0L7QQC2_9HYME</name>
<evidence type="ECO:0000313" key="2">
    <source>
        <dbReference type="Proteomes" id="UP000053825"/>
    </source>
</evidence>
<keyword evidence="2" id="KW-1185">Reference proteome</keyword>
<gene>
    <name evidence="1" type="ORF">WH47_06900</name>
</gene>
<proteinExistence type="predicted"/>
<protein>
    <submittedName>
        <fullName evidence="1">Uncharacterized protein</fullName>
    </submittedName>
</protein>
<organism evidence="1 2">
    <name type="scientific">Habropoda laboriosa</name>
    <dbReference type="NCBI Taxonomy" id="597456"/>
    <lineage>
        <taxon>Eukaryota</taxon>
        <taxon>Metazoa</taxon>
        <taxon>Ecdysozoa</taxon>
        <taxon>Arthropoda</taxon>
        <taxon>Hexapoda</taxon>
        <taxon>Insecta</taxon>
        <taxon>Pterygota</taxon>
        <taxon>Neoptera</taxon>
        <taxon>Endopterygota</taxon>
        <taxon>Hymenoptera</taxon>
        <taxon>Apocrita</taxon>
        <taxon>Aculeata</taxon>
        <taxon>Apoidea</taxon>
        <taxon>Anthophila</taxon>
        <taxon>Apidae</taxon>
        <taxon>Habropoda</taxon>
    </lineage>
</organism>
<accession>A0A0L7QQC2</accession>